<keyword evidence="5" id="KW-0021">Allosteric enzyme</keyword>
<dbReference type="GO" id="GO:0005525">
    <property type="term" value="F:GTP binding"/>
    <property type="evidence" value="ECO:0007669"/>
    <property type="project" value="UniProtKB-KW"/>
</dbReference>
<keyword evidence="8" id="KW-0547">Nucleotide-binding</keyword>
<gene>
    <name evidence="11" type="ORF">CCAE0312_LOCUS7586</name>
    <name evidence="12" type="ORF">CCAE0312_LOCUS7587</name>
</gene>
<dbReference type="AlphaFoldDB" id="A0A6T6CZ94"/>
<dbReference type="InterPro" id="IPR029057">
    <property type="entry name" value="PRTase-like"/>
</dbReference>
<dbReference type="EMBL" id="HBGH01013491">
    <property type="protein sequence ID" value="CAD9235496.1"/>
    <property type="molecule type" value="Transcribed_RNA"/>
</dbReference>
<accession>A0A6T6CZ94</accession>
<dbReference type="EMBL" id="HBGH01013489">
    <property type="protein sequence ID" value="CAD9235495.1"/>
    <property type="molecule type" value="Transcribed_RNA"/>
</dbReference>
<dbReference type="NCBIfam" id="NF001097">
    <property type="entry name" value="PRK00129.1"/>
    <property type="match status" value="1"/>
</dbReference>
<evidence type="ECO:0000256" key="9">
    <source>
        <dbReference type="ARBA" id="ARBA00023134"/>
    </source>
</evidence>
<dbReference type="GO" id="GO:0004845">
    <property type="term" value="F:uracil phosphoribosyltransferase activity"/>
    <property type="evidence" value="ECO:0007669"/>
    <property type="project" value="UniProtKB-EC"/>
</dbReference>
<comment type="similarity">
    <text evidence="3">Belongs to the UPRTase family.</text>
</comment>
<dbReference type="EC" id="2.4.2.9" evidence="4"/>
<dbReference type="GO" id="GO:0008655">
    <property type="term" value="P:pyrimidine-containing compound salvage"/>
    <property type="evidence" value="ECO:0007669"/>
    <property type="project" value="UniProtKB-ARBA"/>
</dbReference>
<comment type="pathway">
    <text evidence="2">Pyrimidine metabolism; UMP biosynthesis via salvage pathway; UMP from uracil: step 1/1.</text>
</comment>
<dbReference type="CDD" id="cd06223">
    <property type="entry name" value="PRTases_typeI"/>
    <property type="match status" value="1"/>
</dbReference>
<evidence type="ECO:0000256" key="3">
    <source>
        <dbReference type="ARBA" id="ARBA00009516"/>
    </source>
</evidence>
<dbReference type="FunFam" id="3.40.50.2020:FF:000023">
    <property type="entry name" value="Probable uracil phosphoribosyltransferase"/>
    <property type="match status" value="1"/>
</dbReference>
<organism evidence="11">
    <name type="scientific">Compsopogon caeruleus</name>
    <dbReference type="NCBI Taxonomy" id="31354"/>
    <lineage>
        <taxon>Eukaryota</taxon>
        <taxon>Rhodophyta</taxon>
        <taxon>Compsopogonophyceae</taxon>
        <taxon>Compsopogonales</taxon>
        <taxon>Compsopogonaceae</taxon>
        <taxon>Compsopogon</taxon>
    </lineage>
</organism>
<keyword evidence="6" id="KW-0328">Glycosyltransferase</keyword>
<dbReference type="InterPro" id="IPR000836">
    <property type="entry name" value="PRTase_dom"/>
</dbReference>
<sequence>MGSPKFLPVTPLRVVTPVDEAAFEGVTYQRRIVGVSIIRAGEAMETALRSCCRNIRIGKILIQRDHQTAEPQLFYTKFPDDIHTRHVLLLDPMLATGASAKTAVAALLDRGVAEEKIIFINLFSSLEGIRALHASYPGITIATAAIDEKLNNSKYIVPGCGDFGDRYFGTE</sequence>
<evidence type="ECO:0000256" key="8">
    <source>
        <dbReference type="ARBA" id="ARBA00022741"/>
    </source>
</evidence>
<dbReference type="Gene3D" id="3.40.50.2020">
    <property type="match status" value="1"/>
</dbReference>
<keyword evidence="7" id="KW-0808">Transferase</keyword>
<evidence type="ECO:0000313" key="12">
    <source>
        <dbReference type="EMBL" id="CAD9235496.1"/>
    </source>
</evidence>
<evidence type="ECO:0000256" key="5">
    <source>
        <dbReference type="ARBA" id="ARBA00022533"/>
    </source>
</evidence>
<evidence type="ECO:0000256" key="7">
    <source>
        <dbReference type="ARBA" id="ARBA00022679"/>
    </source>
</evidence>
<evidence type="ECO:0000256" key="1">
    <source>
        <dbReference type="ARBA" id="ARBA00001946"/>
    </source>
</evidence>
<evidence type="ECO:0000256" key="2">
    <source>
        <dbReference type="ARBA" id="ARBA00005180"/>
    </source>
</evidence>
<dbReference type="Pfam" id="PF14681">
    <property type="entry name" value="UPRTase"/>
    <property type="match status" value="1"/>
</dbReference>
<evidence type="ECO:0000259" key="10">
    <source>
        <dbReference type="Pfam" id="PF14681"/>
    </source>
</evidence>
<reference evidence="11" key="1">
    <citation type="submission" date="2021-01" db="EMBL/GenBank/DDBJ databases">
        <authorList>
            <person name="Corre E."/>
            <person name="Pelletier E."/>
            <person name="Niang G."/>
            <person name="Scheremetjew M."/>
            <person name="Finn R."/>
            <person name="Kale V."/>
            <person name="Holt S."/>
            <person name="Cochrane G."/>
            <person name="Meng A."/>
            <person name="Brown T."/>
            <person name="Cohen L."/>
        </authorList>
    </citation>
    <scope>NUCLEOTIDE SEQUENCE</scope>
    <source>
        <strain evidence="11">SAG 36.94</strain>
    </source>
</reference>
<name>A0A6T6CZ94_9RHOD</name>
<evidence type="ECO:0000256" key="6">
    <source>
        <dbReference type="ARBA" id="ARBA00022676"/>
    </source>
</evidence>
<keyword evidence="9" id="KW-0342">GTP-binding</keyword>
<evidence type="ECO:0000313" key="11">
    <source>
        <dbReference type="EMBL" id="CAD9235495.1"/>
    </source>
</evidence>
<proteinExistence type="inferred from homology"/>
<dbReference type="SUPFAM" id="SSF53271">
    <property type="entry name" value="PRTase-like"/>
    <property type="match status" value="1"/>
</dbReference>
<feature type="domain" description="Phosphoribosyltransferase" evidence="10">
    <location>
        <begin position="7"/>
        <end position="170"/>
    </location>
</feature>
<evidence type="ECO:0000256" key="4">
    <source>
        <dbReference type="ARBA" id="ARBA00011894"/>
    </source>
</evidence>
<comment type="cofactor">
    <cofactor evidence="1">
        <name>Mg(2+)</name>
        <dbReference type="ChEBI" id="CHEBI:18420"/>
    </cofactor>
</comment>
<protein>
    <recommendedName>
        <fullName evidence="4">uracil phosphoribosyltransferase</fullName>
        <ecNumber evidence="4">2.4.2.9</ecNumber>
    </recommendedName>
</protein>